<accession>A0A7I8K771</accession>
<proteinExistence type="predicted"/>
<dbReference type="EMBL" id="LR746266">
    <property type="protein sequence ID" value="CAA7392762.1"/>
    <property type="molecule type" value="Genomic_DNA"/>
</dbReference>
<evidence type="ECO:0000313" key="2">
    <source>
        <dbReference type="Proteomes" id="UP000663760"/>
    </source>
</evidence>
<name>A0A7I8K771_SPIIN</name>
<gene>
    <name evidence="1" type="ORF">SI8410_03003615</name>
</gene>
<reference evidence="1" key="1">
    <citation type="submission" date="2020-02" db="EMBL/GenBank/DDBJ databases">
        <authorList>
            <person name="Scholz U."/>
            <person name="Mascher M."/>
            <person name="Fiebig A."/>
        </authorList>
    </citation>
    <scope>NUCLEOTIDE SEQUENCE</scope>
</reference>
<organism evidence="1 2">
    <name type="scientific">Spirodela intermedia</name>
    <name type="common">Intermediate duckweed</name>
    <dbReference type="NCBI Taxonomy" id="51605"/>
    <lineage>
        <taxon>Eukaryota</taxon>
        <taxon>Viridiplantae</taxon>
        <taxon>Streptophyta</taxon>
        <taxon>Embryophyta</taxon>
        <taxon>Tracheophyta</taxon>
        <taxon>Spermatophyta</taxon>
        <taxon>Magnoliopsida</taxon>
        <taxon>Liliopsida</taxon>
        <taxon>Araceae</taxon>
        <taxon>Lemnoideae</taxon>
        <taxon>Spirodela</taxon>
    </lineage>
</organism>
<dbReference type="AlphaFoldDB" id="A0A7I8K771"/>
<keyword evidence="2" id="KW-1185">Reference proteome</keyword>
<protein>
    <submittedName>
        <fullName evidence="1">Uncharacterized protein</fullName>
    </submittedName>
</protein>
<evidence type="ECO:0000313" key="1">
    <source>
        <dbReference type="EMBL" id="CAA7392762.1"/>
    </source>
</evidence>
<dbReference type="Proteomes" id="UP000663760">
    <property type="component" value="Chromosome 3"/>
</dbReference>
<sequence>MGTGWERERESSATSVGYRSIRERINISRSELASGWI</sequence>